<accession>B4D4W5</accession>
<dbReference type="Proteomes" id="UP000005824">
    <property type="component" value="Unassembled WGS sequence"/>
</dbReference>
<reference evidence="1 2" key="1">
    <citation type="journal article" date="2011" name="J. Bacteriol.">
        <title>Genome sequence of Chthoniobacter flavus Ellin428, an aerobic heterotrophic soil bacterium.</title>
        <authorList>
            <person name="Kant R."/>
            <person name="van Passel M.W."/>
            <person name="Palva A."/>
            <person name="Lucas S."/>
            <person name="Lapidus A."/>
            <person name="Glavina Del Rio T."/>
            <person name="Dalin E."/>
            <person name="Tice H."/>
            <person name="Bruce D."/>
            <person name="Goodwin L."/>
            <person name="Pitluck S."/>
            <person name="Larimer F.W."/>
            <person name="Land M.L."/>
            <person name="Hauser L."/>
            <person name="Sangwan P."/>
            <person name="de Vos W.M."/>
            <person name="Janssen P.H."/>
            <person name="Smidt H."/>
        </authorList>
    </citation>
    <scope>NUCLEOTIDE SEQUENCE [LARGE SCALE GENOMIC DNA]</scope>
    <source>
        <strain evidence="1 2">Ellin428</strain>
    </source>
</reference>
<name>B4D4W5_9BACT</name>
<protein>
    <submittedName>
        <fullName evidence="1">Uncharacterized protein</fullName>
    </submittedName>
</protein>
<comment type="caution">
    <text evidence="1">The sequence shown here is derived from an EMBL/GenBank/DDBJ whole genome shotgun (WGS) entry which is preliminary data.</text>
</comment>
<dbReference type="AlphaFoldDB" id="B4D4W5"/>
<dbReference type="InParanoid" id="B4D4W5"/>
<sequence>MGACYGLDFMAALSRSAGSLEGAGKEGLAAAIVDVKQRLRAFVSQLETKKAVVVAIVENLASGCKGH</sequence>
<gene>
    <name evidence="1" type="ORF">CfE428DRAFT_3953</name>
</gene>
<evidence type="ECO:0000313" key="2">
    <source>
        <dbReference type="Proteomes" id="UP000005824"/>
    </source>
</evidence>
<keyword evidence="2" id="KW-1185">Reference proteome</keyword>
<organism evidence="1 2">
    <name type="scientific">Chthoniobacter flavus Ellin428</name>
    <dbReference type="NCBI Taxonomy" id="497964"/>
    <lineage>
        <taxon>Bacteria</taxon>
        <taxon>Pseudomonadati</taxon>
        <taxon>Verrucomicrobiota</taxon>
        <taxon>Spartobacteria</taxon>
        <taxon>Chthoniobacterales</taxon>
        <taxon>Chthoniobacteraceae</taxon>
        <taxon>Chthoniobacter</taxon>
    </lineage>
</organism>
<evidence type="ECO:0000313" key="1">
    <source>
        <dbReference type="EMBL" id="EDY18568.1"/>
    </source>
</evidence>
<proteinExistence type="predicted"/>
<dbReference type="EMBL" id="ABVL01000012">
    <property type="protein sequence ID" value="EDY18568.1"/>
    <property type="molecule type" value="Genomic_DNA"/>
</dbReference>